<dbReference type="InterPro" id="IPR036249">
    <property type="entry name" value="Thioredoxin-like_sf"/>
</dbReference>
<dbReference type="InterPro" id="IPR002023">
    <property type="entry name" value="NuoE-like"/>
</dbReference>
<evidence type="ECO:0000256" key="2">
    <source>
        <dbReference type="ARBA" id="ARBA00022714"/>
    </source>
</evidence>
<keyword evidence="2" id="KW-0001">2Fe-2S</keyword>
<keyword evidence="8" id="KW-1185">Reference proteome</keyword>
<dbReference type="SUPFAM" id="SSF52833">
    <property type="entry name" value="Thioredoxin-like"/>
    <property type="match status" value="1"/>
</dbReference>
<proteinExistence type="inferred from homology"/>
<protein>
    <submittedName>
        <fullName evidence="7">Formate dehydrogenase subunit gamma</fullName>
    </submittedName>
</protein>
<evidence type="ECO:0000313" key="7">
    <source>
        <dbReference type="EMBL" id="NMF87331.1"/>
    </source>
</evidence>
<evidence type="ECO:0000256" key="4">
    <source>
        <dbReference type="ARBA" id="ARBA00023004"/>
    </source>
</evidence>
<accession>A0ABX1MKW2</accession>
<comment type="caution">
    <text evidence="7">The sequence shown here is derived from an EMBL/GenBank/DDBJ whole genome shotgun (WGS) entry which is preliminary data.</text>
</comment>
<dbReference type="Proteomes" id="UP000652074">
    <property type="component" value="Unassembled WGS sequence"/>
</dbReference>
<gene>
    <name evidence="7" type="ORF">GPA26_02440</name>
</gene>
<dbReference type="RefSeq" id="WP_169204765.1">
    <property type="nucleotide sequence ID" value="NZ_CP059560.1"/>
</dbReference>
<comment type="similarity">
    <text evidence="1">Belongs to the complex I 24 kDa subunit family.</text>
</comment>
<name>A0ABX1MKW2_9RHOO</name>
<evidence type="ECO:0000256" key="3">
    <source>
        <dbReference type="ARBA" id="ARBA00022723"/>
    </source>
</evidence>
<keyword evidence="3" id="KW-0479">Metal-binding</keyword>
<dbReference type="Pfam" id="PF01257">
    <property type="entry name" value="2Fe-2S_thioredx"/>
    <property type="match status" value="1"/>
</dbReference>
<reference evidence="7 8" key="1">
    <citation type="submission" date="2019-12" db="EMBL/GenBank/DDBJ databases">
        <title>Comparative genomics gives insights into the taxonomy of the Azoarcus-Aromatoleum group and reveals separate origins of nif in the plant-associated Azoarcus and non-plant-associated Aromatoleum sub-groups.</title>
        <authorList>
            <person name="Lafos M."/>
            <person name="Maluk M."/>
            <person name="Batista M."/>
            <person name="Junghare M."/>
            <person name="Carmona M."/>
            <person name="Faoro H."/>
            <person name="Cruz L.M."/>
            <person name="Battistoni F."/>
            <person name="De Souza E."/>
            <person name="Pedrosa F."/>
            <person name="Chen W.-M."/>
            <person name="Poole P.S."/>
            <person name="Dixon R.A."/>
            <person name="James E.K."/>
        </authorList>
    </citation>
    <scope>NUCLEOTIDE SEQUENCE [LARGE SCALE GENOMIC DNA]</scope>
    <source>
        <strain evidence="7 8">ToN1</strain>
    </source>
</reference>
<sequence>MSRPDPDSATDRLARVRSIASAYRPTPGALLPLLHAVQNELGFIPDDCVPIIAGELDLSRAEVHGVISFYHHFRRTPPGRHVVQVCRAESCQAMGGEALEAHAKARLGVDYHSTTPDCAVTLEAVYCLGNCACSPAIRVDDEIVGRVDAARFDEVIAELRSGEASA</sequence>
<keyword evidence="4" id="KW-0408">Iron</keyword>
<dbReference type="NCBIfam" id="NF004638">
    <property type="entry name" value="PRK05988.1"/>
    <property type="match status" value="1"/>
</dbReference>
<dbReference type="EMBL" id="WTVR01000003">
    <property type="protein sequence ID" value="NMF87331.1"/>
    <property type="molecule type" value="Genomic_DNA"/>
</dbReference>
<evidence type="ECO:0000256" key="1">
    <source>
        <dbReference type="ARBA" id="ARBA00010643"/>
    </source>
</evidence>
<evidence type="ECO:0000256" key="5">
    <source>
        <dbReference type="ARBA" id="ARBA00023014"/>
    </source>
</evidence>
<dbReference type="CDD" id="cd03081">
    <property type="entry name" value="TRX_Fd_NuoE_FDH_gamma"/>
    <property type="match status" value="1"/>
</dbReference>
<evidence type="ECO:0000256" key="6">
    <source>
        <dbReference type="ARBA" id="ARBA00034078"/>
    </source>
</evidence>
<dbReference type="PANTHER" id="PTHR10371:SF3">
    <property type="entry name" value="NADH DEHYDROGENASE [UBIQUINONE] FLAVOPROTEIN 2, MITOCHONDRIAL"/>
    <property type="match status" value="1"/>
</dbReference>
<evidence type="ECO:0000313" key="8">
    <source>
        <dbReference type="Proteomes" id="UP000652074"/>
    </source>
</evidence>
<keyword evidence="5" id="KW-0411">Iron-sulfur</keyword>
<organism evidence="7 8">
    <name type="scientific">Aromatoleum petrolei</name>
    <dbReference type="NCBI Taxonomy" id="76116"/>
    <lineage>
        <taxon>Bacteria</taxon>
        <taxon>Pseudomonadati</taxon>
        <taxon>Pseudomonadota</taxon>
        <taxon>Betaproteobacteria</taxon>
        <taxon>Rhodocyclales</taxon>
        <taxon>Rhodocyclaceae</taxon>
        <taxon>Aromatoleum</taxon>
    </lineage>
</organism>
<dbReference type="PIRSF" id="PIRSF000216">
    <property type="entry name" value="NADH_DH_24kDa"/>
    <property type="match status" value="1"/>
</dbReference>
<dbReference type="PANTHER" id="PTHR10371">
    <property type="entry name" value="NADH DEHYDROGENASE UBIQUINONE FLAVOPROTEIN 2, MITOCHONDRIAL"/>
    <property type="match status" value="1"/>
</dbReference>
<comment type="cofactor">
    <cofactor evidence="6">
        <name>[2Fe-2S] cluster</name>
        <dbReference type="ChEBI" id="CHEBI:190135"/>
    </cofactor>
</comment>
<dbReference type="Gene3D" id="1.10.10.1590">
    <property type="entry name" value="NADH-quinone oxidoreductase subunit E"/>
    <property type="match status" value="1"/>
</dbReference>
<dbReference type="InterPro" id="IPR041921">
    <property type="entry name" value="NuoE_N"/>
</dbReference>
<dbReference type="Gene3D" id="3.40.30.10">
    <property type="entry name" value="Glutaredoxin"/>
    <property type="match status" value="1"/>
</dbReference>